<dbReference type="EMBL" id="JBHLTC010000027">
    <property type="protein sequence ID" value="MFC0626496.1"/>
    <property type="molecule type" value="Genomic_DNA"/>
</dbReference>
<comment type="caution">
    <text evidence="2">The sequence shown here is derived from an EMBL/GenBank/DDBJ whole genome shotgun (WGS) entry which is preliminary data.</text>
</comment>
<dbReference type="Proteomes" id="UP001589890">
    <property type="component" value="Unassembled WGS sequence"/>
</dbReference>
<sequence>MSKFGILPSALALTLLASVATTPVVTKPAAAVAADGLAAAIGLSWSNGGVRVSWPADGKPNLLRATDAQGTVFEQPVPAAAANELVLPVSRFPSYRDLTITVFDRESDSATAAGATIGQTPVFDTDRPEFPVVTRRQPNGNGTLSLGWNLVRRTDSTPGDPLDRPVVAAATPYLSNRVGCGWTALPTVTGSAGTTTVAARPRPYRVFLRASNEWGPADTKAFEVADYAVSAKVTPATNYGSYLRFAGRLEVIRPGRCAEGVTQPVYRVEAVGRLQLQARNDVNSAWSTINPYLDTEPDGTFWATQANPGRRQYRAVMASSARAELPGFGDVAAFVAGSTPVTSSAFHVVRRARIDYPSATYGSKVSALLGVAPGTNARATLQRWNGTSWVSVKWVQLTNGSGSYSFTAAPRGVSAFRYIVPGAFFAGRYISGITTETFRMTVR</sequence>
<dbReference type="RefSeq" id="WP_380050120.1">
    <property type="nucleotide sequence ID" value="NZ_JBHLTC010000027.1"/>
</dbReference>
<organism evidence="2 3">
    <name type="scientific">Kribbella deserti</name>
    <dbReference type="NCBI Taxonomy" id="1926257"/>
    <lineage>
        <taxon>Bacteria</taxon>
        <taxon>Bacillati</taxon>
        <taxon>Actinomycetota</taxon>
        <taxon>Actinomycetes</taxon>
        <taxon>Propionibacteriales</taxon>
        <taxon>Kribbellaceae</taxon>
        <taxon>Kribbella</taxon>
    </lineage>
</organism>
<proteinExistence type="predicted"/>
<name>A0ABV6QR62_9ACTN</name>
<evidence type="ECO:0000313" key="2">
    <source>
        <dbReference type="EMBL" id="MFC0626496.1"/>
    </source>
</evidence>
<keyword evidence="3" id="KW-1185">Reference proteome</keyword>
<keyword evidence="1" id="KW-0732">Signal</keyword>
<feature type="chain" id="PRO_5047538464" description="Fibronectin type III domain-containing protein" evidence="1">
    <location>
        <begin position="21"/>
        <end position="443"/>
    </location>
</feature>
<accession>A0ABV6QR62</accession>
<evidence type="ECO:0000256" key="1">
    <source>
        <dbReference type="SAM" id="SignalP"/>
    </source>
</evidence>
<gene>
    <name evidence="2" type="ORF">ACFFGN_20625</name>
</gene>
<protein>
    <recommendedName>
        <fullName evidence="4">Fibronectin type III domain-containing protein</fullName>
    </recommendedName>
</protein>
<feature type="signal peptide" evidence="1">
    <location>
        <begin position="1"/>
        <end position="20"/>
    </location>
</feature>
<evidence type="ECO:0000313" key="3">
    <source>
        <dbReference type="Proteomes" id="UP001589890"/>
    </source>
</evidence>
<reference evidence="2 3" key="1">
    <citation type="submission" date="2024-09" db="EMBL/GenBank/DDBJ databases">
        <authorList>
            <person name="Sun Q."/>
            <person name="Mori K."/>
        </authorList>
    </citation>
    <scope>NUCLEOTIDE SEQUENCE [LARGE SCALE GENOMIC DNA]</scope>
    <source>
        <strain evidence="2 3">CGMCC 1.15906</strain>
    </source>
</reference>
<evidence type="ECO:0008006" key="4">
    <source>
        <dbReference type="Google" id="ProtNLM"/>
    </source>
</evidence>